<feature type="region of interest" description="Disordered" evidence="1">
    <location>
        <begin position="72"/>
        <end position="111"/>
    </location>
</feature>
<gene>
    <name evidence="2" type="ORF">ACFSJD_19625</name>
</gene>
<evidence type="ECO:0000313" key="3">
    <source>
        <dbReference type="Proteomes" id="UP001597114"/>
    </source>
</evidence>
<evidence type="ECO:0000313" key="2">
    <source>
        <dbReference type="EMBL" id="MFD1519714.1"/>
    </source>
</evidence>
<name>A0ABW4F038_9PSEU</name>
<protein>
    <submittedName>
        <fullName evidence="2">Uncharacterized protein</fullName>
    </submittedName>
</protein>
<reference evidence="3" key="1">
    <citation type="journal article" date="2019" name="Int. J. Syst. Evol. Microbiol.">
        <title>The Global Catalogue of Microorganisms (GCM) 10K type strain sequencing project: providing services to taxonomists for standard genome sequencing and annotation.</title>
        <authorList>
            <consortium name="The Broad Institute Genomics Platform"/>
            <consortium name="The Broad Institute Genome Sequencing Center for Infectious Disease"/>
            <person name="Wu L."/>
            <person name="Ma J."/>
        </authorList>
    </citation>
    <scope>NUCLEOTIDE SEQUENCE [LARGE SCALE GENOMIC DNA]</scope>
    <source>
        <strain evidence="3">CCM 7043</strain>
    </source>
</reference>
<sequence length="111" mass="10668">MSGASVPVPVLVPDGVADGPTAGVEPPLLDPVGVDVPRRRSCTAGGEACGAGDATVPGVGLDAGSGAVLIEGSARPSTEMPRSGASSVRDDGAAGDEPSGISEVAEFSIAR</sequence>
<proteinExistence type="predicted"/>
<accession>A0ABW4F038</accession>
<comment type="caution">
    <text evidence="2">The sequence shown here is derived from an EMBL/GenBank/DDBJ whole genome shotgun (WGS) entry which is preliminary data.</text>
</comment>
<dbReference type="Proteomes" id="UP001597114">
    <property type="component" value="Unassembled WGS sequence"/>
</dbReference>
<keyword evidence="3" id="KW-1185">Reference proteome</keyword>
<dbReference type="EMBL" id="JBHUCO010000019">
    <property type="protein sequence ID" value="MFD1519714.1"/>
    <property type="molecule type" value="Genomic_DNA"/>
</dbReference>
<feature type="region of interest" description="Disordered" evidence="1">
    <location>
        <begin position="1"/>
        <end position="32"/>
    </location>
</feature>
<evidence type="ECO:0000256" key="1">
    <source>
        <dbReference type="SAM" id="MobiDB-lite"/>
    </source>
</evidence>
<organism evidence="2 3">
    <name type="scientific">Pseudonocardia yunnanensis</name>
    <dbReference type="NCBI Taxonomy" id="58107"/>
    <lineage>
        <taxon>Bacteria</taxon>
        <taxon>Bacillati</taxon>
        <taxon>Actinomycetota</taxon>
        <taxon>Actinomycetes</taxon>
        <taxon>Pseudonocardiales</taxon>
        <taxon>Pseudonocardiaceae</taxon>
        <taxon>Pseudonocardia</taxon>
    </lineage>
</organism>
<feature type="compositionally biased region" description="Low complexity" evidence="1">
    <location>
        <begin position="23"/>
        <end position="32"/>
    </location>
</feature>